<dbReference type="Gene3D" id="6.10.250.600">
    <property type="match status" value="1"/>
</dbReference>
<evidence type="ECO:0000313" key="7">
    <source>
        <dbReference type="EMBL" id="GAM43002.1"/>
    </source>
</evidence>
<dbReference type="InterPro" id="IPR009075">
    <property type="entry name" value="AcylCo_DH/oxidase_C"/>
</dbReference>
<evidence type="ECO:0000259" key="5">
    <source>
        <dbReference type="Pfam" id="PF00441"/>
    </source>
</evidence>
<dbReference type="SUPFAM" id="SSF56645">
    <property type="entry name" value="Acyl-CoA dehydrogenase NM domain-like"/>
    <property type="match status" value="1"/>
</dbReference>
<feature type="domain" description="Acyl-CoA dehydrogenase/oxidase C-terminal" evidence="5">
    <location>
        <begin position="339"/>
        <end position="510"/>
    </location>
</feature>
<keyword evidence="8" id="KW-1185">Reference proteome</keyword>
<reference evidence="8" key="1">
    <citation type="journal article" date="2015" name="Genome Announc.">
        <title>Draft genome sequence of Talaromyces cellulolyticus strain Y-94, a source of lignocellulosic biomass-degrading enzymes.</title>
        <authorList>
            <person name="Fujii T."/>
            <person name="Koike H."/>
            <person name="Sawayama S."/>
            <person name="Yano S."/>
            <person name="Inoue H."/>
        </authorList>
    </citation>
    <scope>NUCLEOTIDE SEQUENCE [LARGE SCALE GENOMIC DNA]</scope>
    <source>
        <strain evidence="8">Y-94</strain>
    </source>
</reference>
<dbReference type="InterPro" id="IPR052904">
    <property type="entry name" value="Acyl-CoA_dehydrogenase-like"/>
</dbReference>
<comment type="similarity">
    <text evidence="1 4">Belongs to the acyl-CoA dehydrogenase family.</text>
</comment>
<proteinExistence type="inferred from homology"/>
<evidence type="ECO:0000256" key="2">
    <source>
        <dbReference type="ARBA" id="ARBA00022630"/>
    </source>
</evidence>
<sequence>MATISEQVQTTTLPDLTKTATQVTTVQVTPEVAAPKPQTRPTPKLENPYTDDVAFARILEQYLPAEVKSRVDGEMSGLAQFAISKEAMDWVADTERSPPQVQHWDSWGEKKDELVTSQGWKNCWRWGKTERLAALPSLTNDYEGYARIIQVLKLHLFSPASATSNFHLILSDGVGTLLLAHLKDNKLDDATRALFQYAYDRLSSTDPDKGWTSGLWMTERAGGSDLTPTETTATYSPLGPDDDAKDADGFPLGPWVLNGLKWFSTSTEGSMAVAVARTPNGLSAFYVPMRRAVTVNGVAGVELNGVRIRRLKNKMGTKGLPTGELELNGMRGYLIGREGKGINEIGVVLNITRIHLAMVSVGYAARGLSIARSFARVRKVARGTRLSSVPLHMKTLAKAHVAYRAHLALCTFVAALLSKTEQQTTPLIDLVPSNPQDAGALLRLLGSVAKATATMDCVEVLKTSMESLGGVGYLENDEMGMNVARVFRDCTAILIGEGTTDVIATDVVKVLKGPIGAYVAQAYGRWVESALPKKEPLAPEAAIITQQWTELQTAISSNSIEFITRNGREIMTRVAKLTSGILLLADAARDDNTVAIEVARRWIQPPTLLGGSSVEEELLLDQEIVFGDQPKWLGLP</sequence>
<keyword evidence="2 4" id="KW-0285">Flavoprotein</keyword>
<evidence type="ECO:0008006" key="9">
    <source>
        <dbReference type="Google" id="ProtNLM"/>
    </source>
</evidence>
<dbReference type="SUPFAM" id="SSF47203">
    <property type="entry name" value="Acyl-CoA dehydrogenase C-terminal domain-like"/>
    <property type="match status" value="1"/>
</dbReference>
<comment type="cofactor">
    <cofactor evidence="4">
        <name>FAD</name>
        <dbReference type="ChEBI" id="CHEBI:57692"/>
    </cofactor>
</comment>
<evidence type="ECO:0000313" key="8">
    <source>
        <dbReference type="Proteomes" id="UP000053095"/>
    </source>
</evidence>
<dbReference type="PANTHER" id="PTHR42707:SF2">
    <property type="entry name" value="ACD11 DEHYDROGENASE"/>
    <property type="match status" value="1"/>
</dbReference>
<evidence type="ECO:0000259" key="6">
    <source>
        <dbReference type="Pfam" id="PF02770"/>
    </source>
</evidence>
<name>A0A478ECA5_TALPI</name>
<dbReference type="Gene3D" id="1.20.140.10">
    <property type="entry name" value="Butyryl-CoA Dehydrogenase, subunit A, domain 3"/>
    <property type="match status" value="1"/>
</dbReference>
<dbReference type="InterPro" id="IPR009100">
    <property type="entry name" value="AcylCoA_DH/oxidase_NM_dom_sf"/>
</dbReference>
<dbReference type="InterPro" id="IPR036250">
    <property type="entry name" value="AcylCo_DH-like_C"/>
</dbReference>
<gene>
    <name evidence="7" type="ORF">TCE0_044r17466</name>
</gene>
<protein>
    <recommendedName>
        <fullName evidence="9">Acyl-CoA dehydrogenase</fullName>
    </recommendedName>
</protein>
<accession>A0A478ECA5</accession>
<dbReference type="Proteomes" id="UP000053095">
    <property type="component" value="Unassembled WGS sequence"/>
</dbReference>
<evidence type="ECO:0000256" key="4">
    <source>
        <dbReference type="RuleBase" id="RU362125"/>
    </source>
</evidence>
<dbReference type="PANTHER" id="PTHR42707">
    <property type="entry name" value="ACYL-COA DEHYDROGENASE"/>
    <property type="match status" value="1"/>
</dbReference>
<dbReference type="InterPro" id="IPR006091">
    <property type="entry name" value="Acyl-CoA_Oxase/DH_mid-dom"/>
</dbReference>
<evidence type="ECO:0000256" key="3">
    <source>
        <dbReference type="ARBA" id="ARBA00022827"/>
    </source>
</evidence>
<dbReference type="Pfam" id="PF02770">
    <property type="entry name" value="Acyl-CoA_dh_M"/>
    <property type="match status" value="1"/>
</dbReference>
<keyword evidence="3 4" id="KW-0274">FAD</keyword>
<organism evidence="7 8">
    <name type="scientific">Talaromyces pinophilus</name>
    <name type="common">Penicillium pinophilum</name>
    <dbReference type="NCBI Taxonomy" id="128442"/>
    <lineage>
        <taxon>Eukaryota</taxon>
        <taxon>Fungi</taxon>
        <taxon>Dikarya</taxon>
        <taxon>Ascomycota</taxon>
        <taxon>Pezizomycotina</taxon>
        <taxon>Eurotiomycetes</taxon>
        <taxon>Eurotiomycetidae</taxon>
        <taxon>Eurotiales</taxon>
        <taxon>Trichocomaceae</taxon>
        <taxon>Talaromyces</taxon>
        <taxon>Talaromyces sect. Talaromyces</taxon>
    </lineage>
</organism>
<dbReference type="EMBL" id="DF933840">
    <property type="protein sequence ID" value="GAM43002.1"/>
    <property type="molecule type" value="Genomic_DNA"/>
</dbReference>
<dbReference type="GO" id="GO:0003995">
    <property type="term" value="F:acyl-CoA dehydrogenase activity"/>
    <property type="evidence" value="ECO:0007669"/>
    <property type="project" value="TreeGrafter"/>
</dbReference>
<feature type="domain" description="Acyl-CoA oxidase/dehydrogenase middle" evidence="6">
    <location>
        <begin position="215"/>
        <end position="328"/>
    </location>
</feature>
<dbReference type="Gene3D" id="2.40.110.20">
    <property type="match status" value="1"/>
</dbReference>
<evidence type="ECO:0000256" key="1">
    <source>
        <dbReference type="ARBA" id="ARBA00009347"/>
    </source>
</evidence>
<dbReference type="Pfam" id="PF00441">
    <property type="entry name" value="Acyl-CoA_dh_1"/>
    <property type="match status" value="1"/>
</dbReference>
<dbReference type="AlphaFoldDB" id="A0A478ECA5"/>
<keyword evidence="4" id="KW-0560">Oxidoreductase</keyword>